<reference evidence="1 2" key="1">
    <citation type="submission" date="2019-04" db="EMBL/GenBank/DDBJ databases">
        <title>Streptomyces sp. nov. Bv016 isolated from bark of Buahinia variegata.</title>
        <authorList>
            <person name="Kanchanasin P."/>
            <person name="Tanasupawat S."/>
            <person name="Yuki M."/>
            <person name="Kudo T."/>
        </authorList>
    </citation>
    <scope>NUCLEOTIDE SEQUENCE [LARGE SCALE GENOMIC DNA]</scope>
    <source>
        <strain evidence="1 2">JCM 4765</strain>
    </source>
</reference>
<sequence>MTARTHVCRYCDEPITEPGDAVRVAYEETNTGPGREVWAHRDHADLVQPDPVAMRILARVLIHRALNTPDE</sequence>
<dbReference type="RefSeq" id="WP_135794142.1">
    <property type="nucleotide sequence ID" value="NZ_BNBQ01000001.1"/>
</dbReference>
<organism evidence="1 2">
    <name type="scientific">Streptomyces griseoluteus</name>
    <dbReference type="NCBI Taxonomy" id="29306"/>
    <lineage>
        <taxon>Bacteria</taxon>
        <taxon>Bacillati</taxon>
        <taxon>Actinomycetota</taxon>
        <taxon>Actinomycetes</taxon>
        <taxon>Kitasatosporales</taxon>
        <taxon>Streptomycetaceae</taxon>
        <taxon>Streptomyces</taxon>
    </lineage>
</organism>
<evidence type="ECO:0000313" key="2">
    <source>
        <dbReference type="Proteomes" id="UP000298513"/>
    </source>
</evidence>
<evidence type="ECO:0000313" key="1">
    <source>
        <dbReference type="EMBL" id="TGN76166.1"/>
    </source>
</evidence>
<dbReference type="EMBL" id="SRRU01000012">
    <property type="protein sequence ID" value="TGN76166.1"/>
    <property type="molecule type" value="Genomic_DNA"/>
</dbReference>
<proteinExistence type="predicted"/>
<name>A0A4Z1D2I3_STRGP</name>
<gene>
    <name evidence="1" type="ORF">E5082_28645</name>
</gene>
<dbReference type="Proteomes" id="UP000298513">
    <property type="component" value="Unassembled WGS sequence"/>
</dbReference>
<keyword evidence="2" id="KW-1185">Reference proteome</keyword>
<dbReference type="GeneID" id="91529256"/>
<comment type="caution">
    <text evidence="1">The sequence shown here is derived from an EMBL/GenBank/DDBJ whole genome shotgun (WGS) entry which is preliminary data.</text>
</comment>
<dbReference type="AlphaFoldDB" id="A0A4Z1D2I3"/>
<accession>A0A4Z1D2I3</accession>
<protein>
    <submittedName>
        <fullName evidence="1">Uncharacterized protein</fullName>
    </submittedName>
</protein>